<keyword evidence="2" id="KW-1185">Reference proteome</keyword>
<organism evidence="1 2">
    <name type="scientific">Kribbella qitaiheensis</name>
    <dbReference type="NCBI Taxonomy" id="1544730"/>
    <lineage>
        <taxon>Bacteria</taxon>
        <taxon>Bacillati</taxon>
        <taxon>Actinomycetota</taxon>
        <taxon>Actinomycetes</taxon>
        <taxon>Propionibacteriales</taxon>
        <taxon>Kribbellaceae</taxon>
        <taxon>Kribbella</taxon>
    </lineage>
</organism>
<dbReference type="Proteomes" id="UP000515563">
    <property type="component" value="Chromosome"/>
</dbReference>
<dbReference type="EMBL" id="CP043661">
    <property type="protein sequence ID" value="QNE19530.1"/>
    <property type="molecule type" value="Genomic_DNA"/>
</dbReference>
<dbReference type="RefSeq" id="WP_185448809.1">
    <property type="nucleotide sequence ID" value="NZ_CP043661.1"/>
</dbReference>
<sequence length="90" mass="9641">MSSNLHVRRASELGEIAQVAVARPVTAERLEEIWGVLVHEVATVQAISTAAVEARSDESRTAYLKLLEAETAEIVALVQEVSCELPGLAS</sequence>
<dbReference type="KEGG" id="kqi:F1D05_18430"/>
<dbReference type="AlphaFoldDB" id="A0A7G6WZW5"/>
<gene>
    <name evidence="1" type="ORF">F1D05_18430</name>
</gene>
<evidence type="ECO:0000313" key="2">
    <source>
        <dbReference type="Proteomes" id="UP000515563"/>
    </source>
</evidence>
<reference evidence="2" key="1">
    <citation type="submission" date="2019-09" db="EMBL/GenBank/DDBJ databases">
        <title>Antimicrobial potential of Antarctic Bacteria.</title>
        <authorList>
            <person name="Benaud N."/>
            <person name="Edwards R.J."/>
            <person name="Ferrari B.C."/>
        </authorList>
    </citation>
    <scope>NUCLEOTIDE SEQUENCE [LARGE SCALE GENOMIC DNA]</scope>
    <source>
        <strain evidence="2">SPB151</strain>
    </source>
</reference>
<name>A0A7G6WZW5_9ACTN</name>
<reference evidence="1 2" key="2">
    <citation type="journal article" date="2020" name="Microbiol. Resour. Announc.">
        <title>Antarctic desert soil bacteria exhibit high novel natural product potential, evaluated through long-read genome sequencing and comparative genomics.</title>
        <authorList>
            <person name="Benaud N."/>
            <person name="Edwards R.J."/>
            <person name="Amos T.G."/>
            <person name="D'Agostino P.M."/>
            <person name="Gutierrez-Chavez C."/>
            <person name="Montgomery K."/>
            <person name="Nicetic I."/>
            <person name="Ferrari B.C."/>
        </authorList>
    </citation>
    <scope>NUCLEOTIDE SEQUENCE [LARGE SCALE GENOMIC DNA]</scope>
    <source>
        <strain evidence="1 2">SPB151</strain>
    </source>
</reference>
<accession>A0A7G6WZW5</accession>
<proteinExistence type="predicted"/>
<protein>
    <submittedName>
        <fullName evidence="1">Uncharacterized protein</fullName>
    </submittedName>
</protein>
<evidence type="ECO:0000313" key="1">
    <source>
        <dbReference type="EMBL" id="QNE19530.1"/>
    </source>
</evidence>